<dbReference type="InterPro" id="IPR038577">
    <property type="entry name" value="GT10-like_C_sf"/>
</dbReference>
<dbReference type="OrthoDB" id="5912041at2759"/>
<dbReference type="InterPro" id="IPR055270">
    <property type="entry name" value="Glyco_tran_10_C"/>
</dbReference>
<keyword evidence="7" id="KW-0735">Signal-anchor</keyword>
<keyword evidence="5 12" id="KW-0808">Transferase</keyword>
<dbReference type="WBParaSite" id="ASIM_0000086901-mRNA-1">
    <property type="protein sequence ID" value="ASIM_0000086901-mRNA-1"/>
    <property type="gene ID" value="ASIM_0000086901"/>
</dbReference>
<evidence type="ECO:0000313" key="16">
    <source>
        <dbReference type="Proteomes" id="UP000267096"/>
    </source>
</evidence>
<dbReference type="FunFam" id="3.40.50.11660:FF:000002">
    <property type="entry name" value="Alpha-(1,3)-fucosyltransferase"/>
    <property type="match status" value="1"/>
</dbReference>
<keyword evidence="10" id="KW-0472">Membrane</keyword>
<evidence type="ECO:0000256" key="2">
    <source>
        <dbReference type="ARBA" id="ARBA00004922"/>
    </source>
</evidence>
<evidence type="ECO:0000256" key="3">
    <source>
        <dbReference type="ARBA" id="ARBA00008919"/>
    </source>
</evidence>
<dbReference type="EMBL" id="UYRR01000622">
    <property type="protein sequence ID" value="VDK18064.1"/>
    <property type="molecule type" value="Genomic_DNA"/>
</dbReference>
<dbReference type="InterPro" id="IPR001503">
    <property type="entry name" value="Glyco_trans_10"/>
</dbReference>
<dbReference type="EC" id="2.4.1.-" evidence="12"/>
<evidence type="ECO:0000256" key="1">
    <source>
        <dbReference type="ARBA" id="ARBA00004447"/>
    </source>
</evidence>
<evidence type="ECO:0000256" key="7">
    <source>
        <dbReference type="ARBA" id="ARBA00022968"/>
    </source>
</evidence>
<evidence type="ECO:0000256" key="8">
    <source>
        <dbReference type="ARBA" id="ARBA00022989"/>
    </source>
</evidence>
<protein>
    <recommendedName>
        <fullName evidence="12">Fucosyltransferase</fullName>
        <ecNumber evidence="12">2.4.1.-</ecNumber>
    </recommendedName>
</protein>
<dbReference type="SUPFAM" id="SSF53756">
    <property type="entry name" value="UDP-Glycosyltransferase/glycogen phosphorylase"/>
    <property type="match status" value="1"/>
</dbReference>
<keyword evidence="8" id="KW-1133">Transmembrane helix</keyword>
<evidence type="ECO:0000256" key="10">
    <source>
        <dbReference type="ARBA" id="ARBA00023136"/>
    </source>
</evidence>
<keyword evidence="4 12" id="KW-0328">Glycosyltransferase</keyword>
<evidence type="ECO:0000313" key="15">
    <source>
        <dbReference type="EMBL" id="VDK18064.1"/>
    </source>
</evidence>
<organism evidence="17">
    <name type="scientific">Anisakis simplex</name>
    <name type="common">Herring worm</name>
    <dbReference type="NCBI Taxonomy" id="6269"/>
    <lineage>
        <taxon>Eukaryota</taxon>
        <taxon>Metazoa</taxon>
        <taxon>Ecdysozoa</taxon>
        <taxon>Nematoda</taxon>
        <taxon>Chromadorea</taxon>
        <taxon>Rhabditida</taxon>
        <taxon>Spirurina</taxon>
        <taxon>Ascaridomorpha</taxon>
        <taxon>Ascaridoidea</taxon>
        <taxon>Anisakidae</taxon>
        <taxon>Anisakis</taxon>
        <taxon>Anisakis simplex complex</taxon>
    </lineage>
</organism>
<dbReference type="PANTHER" id="PTHR48438">
    <property type="entry name" value="ALPHA-(1,3)-FUCOSYLTRANSFERASE C-RELATED"/>
    <property type="match status" value="1"/>
</dbReference>
<dbReference type="Gene3D" id="3.40.50.11660">
    <property type="entry name" value="Glycosyl transferase family 10, C-terminal domain"/>
    <property type="match status" value="1"/>
</dbReference>
<reference evidence="15 16" key="2">
    <citation type="submission" date="2018-11" db="EMBL/GenBank/DDBJ databases">
        <authorList>
            <consortium name="Pathogen Informatics"/>
        </authorList>
    </citation>
    <scope>NUCLEOTIDE SEQUENCE [LARGE SCALE GENOMIC DNA]</scope>
</reference>
<dbReference type="UniPathway" id="UPA00378"/>
<evidence type="ECO:0000256" key="6">
    <source>
        <dbReference type="ARBA" id="ARBA00022692"/>
    </source>
</evidence>
<dbReference type="GO" id="GO:0008417">
    <property type="term" value="F:fucosyltransferase activity"/>
    <property type="evidence" value="ECO:0007669"/>
    <property type="project" value="InterPro"/>
</dbReference>
<feature type="domain" description="Fucosyltransferase C-terminal" evidence="13">
    <location>
        <begin position="102"/>
        <end position="270"/>
    </location>
</feature>
<dbReference type="InterPro" id="IPR031481">
    <property type="entry name" value="Glyco_tran_10_N"/>
</dbReference>
<dbReference type="PANTHER" id="PTHR48438:SF1">
    <property type="entry name" value="ALPHA-(1,3)-FUCOSYLTRANSFERASE C-RELATED"/>
    <property type="match status" value="1"/>
</dbReference>
<evidence type="ECO:0000259" key="14">
    <source>
        <dbReference type="Pfam" id="PF17039"/>
    </source>
</evidence>
<dbReference type="Pfam" id="PF17039">
    <property type="entry name" value="Glyco_tran_10_N"/>
    <property type="match status" value="1"/>
</dbReference>
<evidence type="ECO:0000256" key="11">
    <source>
        <dbReference type="ARBA" id="ARBA00023180"/>
    </source>
</evidence>
<accession>A0A0M3J034</accession>
<evidence type="ECO:0000256" key="5">
    <source>
        <dbReference type="ARBA" id="ARBA00022679"/>
    </source>
</evidence>
<comment type="subcellular location">
    <subcellularLocation>
        <location evidence="1 12">Golgi apparatus</location>
        <location evidence="1 12">Golgi stack membrane</location>
        <topology evidence="1 12">Single-pass type II membrane protein</topology>
    </subcellularLocation>
</comment>
<sequence length="289" mass="33803">MSIYFSLLSNASLVIFHIRDLNANDLPAVRSPHQFFAFFLQESPSFSGSGLSSVPTDYFNVSLSYRLDSDVQVPYGRLKRIRKSSTREHVWSWEEVLNRTAHKKEAVTVFVSHCETPSKRETYYGELSKYITVNQYGDCSGRRIDQQSAEKAIADHYFYLAFENSVCQDYVTEKVFSRINQLIVPIVLKRSIINKFLPDNSFIAADDFHSPKELAEYLQYLMANRTEYERFFEWTKTYEKDCHVDSTCDICKFLHETVNKHRIVSDIRKWWYGGENDSICENGYAERLM</sequence>
<keyword evidence="6 12" id="KW-0812">Transmembrane</keyword>
<dbReference type="Pfam" id="PF00852">
    <property type="entry name" value="Glyco_transf_10"/>
    <property type="match status" value="1"/>
</dbReference>
<evidence type="ECO:0000256" key="12">
    <source>
        <dbReference type="RuleBase" id="RU003832"/>
    </source>
</evidence>
<keyword evidence="16" id="KW-1185">Reference proteome</keyword>
<dbReference type="Proteomes" id="UP000267096">
    <property type="component" value="Unassembled WGS sequence"/>
</dbReference>
<evidence type="ECO:0000256" key="4">
    <source>
        <dbReference type="ARBA" id="ARBA00022676"/>
    </source>
</evidence>
<evidence type="ECO:0000313" key="17">
    <source>
        <dbReference type="WBParaSite" id="ASIM_0000086901-mRNA-1"/>
    </source>
</evidence>
<comment type="pathway">
    <text evidence="2">Protein modification; protein glycosylation.</text>
</comment>
<reference evidence="17" key="1">
    <citation type="submission" date="2017-02" db="UniProtKB">
        <authorList>
            <consortium name="WormBaseParasite"/>
        </authorList>
    </citation>
    <scope>IDENTIFICATION</scope>
</reference>
<feature type="domain" description="Fucosyltransferase N-terminal" evidence="14">
    <location>
        <begin position="6"/>
        <end position="76"/>
    </location>
</feature>
<comment type="similarity">
    <text evidence="3 12">Belongs to the glycosyltransferase 10 family.</text>
</comment>
<gene>
    <name evidence="15" type="ORF">ASIM_LOCUS767</name>
</gene>
<evidence type="ECO:0000256" key="9">
    <source>
        <dbReference type="ARBA" id="ARBA00023034"/>
    </source>
</evidence>
<evidence type="ECO:0000259" key="13">
    <source>
        <dbReference type="Pfam" id="PF00852"/>
    </source>
</evidence>
<name>A0A0M3J034_ANISI</name>
<keyword evidence="11" id="KW-0325">Glycoprotein</keyword>
<dbReference type="GO" id="GO:0032580">
    <property type="term" value="C:Golgi cisterna membrane"/>
    <property type="evidence" value="ECO:0007669"/>
    <property type="project" value="UniProtKB-SubCell"/>
</dbReference>
<proteinExistence type="inferred from homology"/>
<dbReference type="AlphaFoldDB" id="A0A0M3J034"/>
<keyword evidence="9 12" id="KW-0333">Golgi apparatus</keyword>